<comment type="similarity">
    <text evidence="1">Belongs to the histone deacetylase family.</text>
</comment>
<evidence type="ECO:0000256" key="1">
    <source>
        <dbReference type="ARBA" id="ARBA00005947"/>
    </source>
</evidence>
<proteinExistence type="inferred from homology"/>
<organism evidence="3 4">
    <name type="scientific">Mesorhizobium qingshengii</name>
    <dbReference type="NCBI Taxonomy" id="1165689"/>
    <lineage>
        <taxon>Bacteria</taxon>
        <taxon>Pseudomonadati</taxon>
        <taxon>Pseudomonadota</taxon>
        <taxon>Alphaproteobacteria</taxon>
        <taxon>Hyphomicrobiales</taxon>
        <taxon>Phyllobacteriaceae</taxon>
        <taxon>Mesorhizobium</taxon>
    </lineage>
</organism>
<evidence type="ECO:0000313" key="3">
    <source>
        <dbReference type="EMBL" id="SDA61480.1"/>
    </source>
</evidence>
<feature type="domain" description="Histone deacetylase" evidence="2">
    <location>
        <begin position="34"/>
        <end position="323"/>
    </location>
</feature>
<sequence>MATGYVFHEQLMWHDTGSSADMMPPGRFVEPGRHLESPGSKRRLNNLIQVSGLSRHLVPIIPEPVSVEDLLRVHTQRHVDDIRMLSERGSGFAGPQAPIGLNSFDIALLSAGTTYAAMRAVLTGRVDNAYALARPPGHHAEPDQALGNCLFSNIGVSVRRLQHEGLLGRAAIVDWDVHHGNGTETVFYSDPSVLTISVHQDNLYPTGRGALADNGKDAGEGYNINIPLPAGSGTGAYESTFDRVVAPALRAFKPDLVIVASGFDASGFDPLGRMMLNSECFRRLAARMVALAAETSQGRLMMTHEGGYSEGYVPFCGHAVIETLANHRTEVVDPLSDHIDEWAGQDLQPHQADVINAAEAMLAGLRQRLASAA</sequence>
<dbReference type="RefSeq" id="WP_091576740.1">
    <property type="nucleotide sequence ID" value="NZ_FMXM01000004.1"/>
</dbReference>
<dbReference type="SUPFAM" id="SSF52768">
    <property type="entry name" value="Arginase/deacetylase"/>
    <property type="match status" value="1"/>
</dbReference>
<dbReference type="InterPro" id="IPR000286">
    <property type="entry name" value="HDACs"/>
</dbReference>
<dbReference type="GO" id="GO:0040029">
    <property type="term" value="P:epigenetic regulation of gene expression"/>
    <property type="evidence" value="ECO:0007669"/>
    <property type="project" value="TreeGrafter"/>
</dbReference>
<accession>A0A1G5WU60</accession>
<dbReference type="CDD" id="cd09996">
    <property type="entry name" value="HDAC_classII_1"/>
    <property type="match status" value="1"/>
</dbReference>
<dbReference type="InterPro" id="IPR023801">
    <property type="entry name" value="His_deacetylse_dom"/>
</dbReference>
<dbReference type="PRINTS" id="PR01270">
    <property type="entry name" value="HDASUPER"/>
</dbReference>
<dbReference type="InterPro" id="IPR023696">
    <property type="entry name" value="Ureohydrolase_dom_sf"/>
</dbReference>
<protein>
    <submittedName>
        <fullName evidence="3">Acetoin utilization deacetylase AcuC</fullName>
    </submittedName>
</protein>
<dbReference type="PANTHER" id="PTHR10625:SF31">
    <property type="entry name" value="HISTONE DEACETYLASE DOMAIN-CONTAINING PROTEIN"/>
    <property type="match status" value="1"/>
</dbReference>
<evidence type="ECO:0000313" key="4">
    <source>
        <dbReference type="Proteomes" id="UP000198588"/>
    </source>
</evidence>
<reference evidence="3 4" key="1">
    <citation type="submission" date="2016-10" db="EMBL/GenBank/DDBJ databases">
        <authorList>
            <person name="de Groot N.N."/>
        </authorList>
    </citation>
    <scope>NUCLEOTIDE SEQUENCE [LARGE SCALE GENOMIC DNA]</scope>
    <source>
        <strain evidence="3 4">CGMCC 1.12097</strain>
    </source>
</reference>
<dbReference type="Proteomes" id="UP000198588">
    <property type="component" value="Unassembled WGS sequence"/>
</dbReference>
<dbReference type="EMBL" id="FMXM01000004">
    <property type="protein sequence ID" value="SDA61480.1"/>
    <property type="molecule type" value="Genomic_DNA"/>
</dbReference>
<dbReference type="AlphaFoldDB" id="A0A1G5WU60"/>
<gene>
    <name evidence="3" type="ORF">SAMN02927914_01708</name>
</gene>
<dbReference type="STRING" id="1165689.SAMN02927914_01708"/>
<dbReference type="InterPro" id="IPR037138">
    <property type="entry name" value="His_deacetylse_dom_sf"/>
</dbReference>
<dbReference type="Pfam" id="PF00850">
    <property type="entry name" value="Hist_deacetyl"/>
    <property type="match status" value="1"/>
</dbReference>
<dbReference type="GO" id="GO:0005737">
    <property type="term" value="C:cytoplasm"/>
    <property type="evidence" value="ECO:0007669"/>
    <property type="project" value="TreeGrafter"/>
</dbReference>
<evidence type="ECO:0000259" key="2">
    <source>
        <dbReference type="Pfam" id="PF00850"/>
    </source>
</evidence>
<dbReference type="OrthoDB" id="9808367at2"/>
<dbReference type="Gene3D" id="3.40.800.20">
    <property type="entry name" value="Histone deacetylase domain"/>
    <property type="match status" value="1"/>
</dbReference>
<dbReference type="GO" id="GO:0004407">
    <property type="term" value="F:histone deacetylase activity"/>
    <property type="evidence" value="ECO:0007669"/>
    <property type="project" value="TreeGrafter"/>
</dbReference>
<name>A0A1G5WU60_9HYPH</name>
<dbReference type="PANTHER" id="PTHR10625">
    <property type="entry name" value="HISTONE DEACETYLASE HDAC1-RELATED"/>
    <property type="match status" value="1"/>
</dbReference>